<dbReference type="PANTHER" id="PTHR43433">
    <property type="entry name" value="HYDROLASE, ALPHA/BETA FOLD FAMILY PROTEIN"/>
    <property type="match status" value="1"/>
</dbReference>
<reference evidence="3" key="1">
    <citation type="journal article" date="2019" name="Int. J. Syst. Evol. Microbiol.">
        <title>The Global Catalogue of Microorganisms (GCM) 10K type strain sequencing project: providing services to taxonomists for standard genome sequencing and annotation.</title>
        <authorList>
            <consortium name="The Broad Institute Genomics Platform"/>
            <consortium name="The Broad Institute Genome Sequencing Center for Infectious Disease"/>
            <person name="Wu L."/>
            <person name="Ma J."/>
        </authorList>
    </citation>
    <scope>NUCLEOTIDE SEQUENCE [LARGE SCALE GENOMIC DNA]</scope>
    <source>
        <strain evidence="3">JCM 17705</strain>
    </source>
</reference>
<proteinExistence type="predicted"/>
<dbReference type="Proteomes" id="UP001500582">
    <property type="component" value="Unassembled WGS sequence"/>
</dbReference>
<dbReference type="PRINTS" id="PR00111">
    <property type="entry name" value="ABHYDROLASE"/>
</dbReference>
<dbReference type="PANTHER" id="PTHR43433:SF5">
    <property type="entry name" value="AB HYDROLASE-1 DOMAIN-CONTAINING PROTEIN"/>
    <property type="match status" value="1"/>
</dbReference>
<keyword evidence="3" id="KW-1185">Reference proteome</keyword>
<gene>
    <name evidence="2" type="ORF">GCM10023149_16020</name>
</gene>
<comment type="caution">
    <text evidence="2">The sequence shown here is derived from an EMBL/GenBank/DDBJ whole genome shotgun (WGS) entry which is preliminary data.</text>
</comment>
<evidence type="ECO:0000259" key="1">
    <source>
        <dbReference type="Pfam" id="PF00561"/>
    </source>
</evidence>
<dbReference type="InterPro" id="IPR050471">
    <property type="entry name" value="AB_hydrolase"/>
</dbReference>
<sequence length="281" mass="30789">MNERTFKYVSVPTRYINVDGIDHAYRTFGNETGIPIVCLQHFTGTLENWDPIVVDGLAAERQVILIDNTGVGNSGGNTPDNVLAMSKDAIKIINALGISKCDLLGFSLGGFLAQQMVVLAPGSFRKLIIVGTAPQGTQALHSFPQLVQKAFALSPQERYLYIFATKTEKSREKIAATLERLFIRTEDRDRDASSAAIQAQISALTRWGTDPVTIDLTAVIHPVLIVQGSDDEMMDSSTSNELYKQLPNAVLICYPDSAHGSFNQYPDLFVAQANAFLNSFE</sequence>
<dbReference type="EMBL" id="BAABFT010000003">
    <property type="protein sequence ID" value="GAA4318084.1"/>
    <property type="molecule type" value="Genomic_DNA"/>
</dbReference>
<feature type="domain" description="AB hydrolase-1" evidence="1">
    <location>
        <begin position="35"/>
        <end position="262"/>
    </location>
</feature>
<accession>A0ABP8G679</accession>
<name>A0ABP8G679_9SPHI</name>
<evidence type="ECO:0000313" key="2">
    <source>
        <dbReference type="EMBL" id="GAA4318084.1"/>
    </source>
</evidence>
<dbReference type="Gene3D" id="3.40.50.1820">
    <property type="entry name" value="alpha/beta hydrolase"/>
    <property type="match status" value="1"/>
</dbReference>
<dbReference type="SUPFAM" id="SSF53474">
    <property type="entry name" value="alpha/beta-Hydrolases"/>
    <property type="match status" value="1"/>
</dbReference>
<dbReference type="RefSeq" id="WP_345210508.1">
    <property type="nucleotide sequence ID" value="NZ_BAABFT010000003.1"/>
</dbReference>
<dbReference type="InterPro" id="IPR000073">
    <property type="entry name" value="AB_hydrolase_1"/>
</dbReference>
<evidence type="ECO:0000313" key="3">
    <source>
        <dbReference type="Proteomes" id="UP001500582"/>
    </source>
</evidence>
<organism evidence="2 3">
    <name type="scientific">Mucilaginibacter gynuensis</name>
    <dbReference type="NCBI Taxonomy" id="1302236"/>
    <lineage>
        <taxon>Bacteria</taxon>
        <taxon>Pseudomonadati</taxon>
        <taxon>Bacteroidota</taxon>
        <taxon>Sphingobacteriia</taxon>
        <taxon>Sphingobacteriales</taxon>
        <taxon>Sphingobacteriaceae</taxon>
        <taxon>Mucilaginibacter</taxon>
    </lineage>
</organism>
<dbReference type="InterPro" id="IPR029058">
    <property type="entry name" value="AB_hydrolase_fold"/>
</dbReference>
<dbReference type="Pfam" id="PF00561">
    <property type="entry name" value="Abhydrolase_1"/>
    <property type="match status" value="1"/>
</dbReference>
<protein>
    <submittedName>
        <fullName evidence="2">Alpha/beta hydrolase</fullName>
    </submittedName>
</protein>
<dbReference type="GO" id="GO:0016787">
    <property type="term" value="F:hydrolase activity"/>
    <property type="evidence" value="ECO:0007669"/>
    <property type="project" value="UniProtKB-KW"/>
</dbReference>
<keyword evidence="2" id="KW-0378">Hydrolase</keyword>